<dbReference type="GO" id="GO:0015419">
    <property type="term" value="F:ABC-type sulfate transporter activity"/>
    <property type="evidence" value="ECO:0007669"/>
    <property type="project" value="UniProtKB-UniRule"/>
</dbReference>
<dbReference type="PROSITE" id="PS50928">
    <property type="entry name" value="ABC_TM1"/>
    <property type="match status" value="1"/>
</dbReference>
<dbReference type="NCBIfam" id="TIGR00969">
    <property type="entry name" value="3a0106s02"/>
    <property type="match status" value="1"/>
</dbReference>
<comment type="subcellular location">
    <subcellularLocation>
        <location evidence="1">Cell membrane</location>
        <topology evidence="1">Multi-pass membrane protein</topology>
    </subcellularLocation>
</comment>
<evidence type="ECO:0000256" key="1">
    <source>
        <dbReference type="ARBA" id="ARBA00004651"/>
    </source>
</evidence>
<evidence type="ECO:0000259" key="10">
    <source>
        <dbReference type="PROSITE" id="PS50928"/>
    </source>
</evidence>
<dbReference type="InterPro" id="IPR000515">
    <property type="entry name" value="MetI-like"/>
</dbReference>
<dbReference type="Proteomes" id="UP000515756">
    <property type="component" value="Chromosome"/>
</dbReference>
<dbReference type="Gene3D" id="1.10.3720.10">
    <property type="entry name" value="MetI-like"/>
    <property type="match status" value="1"/>
</dbReference>
<keyword evidence="5 9" id="KW-1133">Transmembrane helix</keyword>
<evidence type="ECO:0000256" key="6">
    <source>
        <dbReference type="ARBA" id="ARBA00023032"/>
    </source>
</evidence>
<comment type="function">
    <text evidence="9">Part of the ABC transporter complex (TC 3.A.1.6.1) involved in sulfate/thiosulfate import.</text>
</comment>
<evidence type="ECO:0000256" key="7">
    <source>
        <dbReference type="ARBA" id="ARBA00023136"/>
    </source>
</evidence>
<dbReference type="InterPro" id="IPR005667">
    <property type="entry name" value="Sulph_transpt2"/>
</dbReference>
<feature type="transmembrane region" description="Helical" evidence="9">
    <location>
        <begin position="38"/>
        <end position="61"/>
    </location>
</feature>
<proteinExistence type="inferred from homology"/>
<dbReference type="PANTHER" id="PTHR30406:SF8">
    <property type="entry name" value="SULFATE TRANSPORT SYSTEM PERMEASE PROTEIN CYST"/>
    <property type="match status" value="1"/>
</dbReference>
<dbReference type="EMBL" id="AP021927">
    <property type="protein sequence ID" value="BBQ29040.1"/>
    <property type="molecule type" value="Genomic_DNA"/>
</dbReference>
<sequence length="301" mass="32282">MLSLAAVSKIVTSKVFITNGCVTRLSSYSVLPGLGPTLGFSLLYLGILVLLPLSALVLFAVNNLSAAEFWQVIGSPRVLASFRLSFGAAFIAALLNSLFGLILAWVLVRYTFPGRRLVDALIDLPFAMPTAVSGIALCAIFAPNGWIGQWVAPLGIELAYNPIGVVIALTFIGLPFVVRTLQPVLREAESEQEEAAASLGANRWQTFIRVLWPTLVPALLTGFALAFARGVGEYGSVIFIAGNLPMVSEIAPLMIMSHLEEYDYAGASAIASVMLLISFVLLLLINKLQAWSWARIGGSRI</sequence>
<comment type="similarity">
    <text evidence="9">Belongs to the binding-protein-dependent transport system permease family. CysTW subfamily.</text>
</comment>
<keyword evidence="6 9" id="KW-0764">Sulfate transport</keyword>
<dbReference type="PANTHER" id="PTHR30406">
    <property type="entry name" value="SULFATE TRANSPORT SYSTEM PERMEASE PROTEIN"/>
    <property type="match status" value="1"/>
</dbReference>
<accession>A0A6S4T1F6</accession>
<feature type="transmembrane region" description="Helical" evidence="9">
    <location>
        <begin position="265"/>
        <end position="285"/>
    </location>
</feature>
<dbReference type="InterPro" id="IPR035906">
    <property type="entry name" value="MetI-like_sf"/>
</dbReference>
<feature type="transmembrane region" description="Helical" evidence="9">
    <location>
        <begin position="237"/>
        <end position="259"/>
    </location>
</feature>
<dbReference type="CDD" id="cd06261">
    <property type="entry name" value="TM_PBP2"/>
    <property type="match status" value="1"/>
</dbReference>
<dbReference type="FunFam" id="1.10.3720.10:FF:000004">
    <property type="entry name" value="Sulfate transport system permease protein CysT"/>
    <property type="match status" value="1"/>
</dbReference>
<gene>
    <name evidence="11" type="primary">cysT</name>
    <name evidence="11" type="ORF">WP2W18E01_06220</name>
</gene>
<evidence type="ECO:0000313" key="11">
    <source>
        <dbReference type="EMBL" id="BBQ29040.1"/>
    </source>
</evidence>
<dbReference type="SUPFAM" id="SSF161098">
    <property type="entry name" value="MetI-like"/>
    <property type="match status" value="1"/>
</dbReference>
<feature type="transmembrane region" description="Helical" evidence="9">
    <location>
        <begin position="158"/>
        <end position="178"/>
    </location>
</feature>
<evidence type="ECO:0000256" key="9">
    <source>
        <dbReference type="RuleBase" id="RU366001"/>
    </source>
</evidence>
<feature type="transmembrane region" description="Helical" evidence="9">
    <location>
        <begin position="82"/>
        <end position="106"/>
    </location>
</feature>
<comment type="function">
    <text evidence="8">Part of the ABC transporter complex CysAWTP (TC 3.A.1.6.1) involved in sulfate/thiosulfate import. Probably responsible for the translocation of the substrate across the membrane.</text>
</comment>
<dbReference type="Pfam" id="PF00528">
    <property type="entry name" value="BPD_transp_1"/>
    <property type="match status" value="1"/>
</dbReference>
<evidence type="ECO:0000256" key="8">
    <source>
        <dbReference type="ARBA" id="ARBA00025323"/>
    </source>
</evidence>
<keyword evidence="7 9" id="KW-0472">Membrane</keyword>
<name>A0A6S4T1F6_AERCA</name>
<evidence type="ECO:0000256" key="2">
    <source>
        <dbReference type="ARBA" id="ARBA00011779"/>
    </source>
</evidence>
<dbReference type="GO" id="GO:0005886">
    <property type="term" value="C:plasma membrane"/>
    <property type="evidence" value="ECO:0007669"/>
    <property type="project" value="UniProtKB-SubCell"/>
</dbReference>
<comment type="subunit">
    <text evidence="2">The complex is composed of two ATP-binding proteins (CysA), two transmembrane proteins (CysT and CysW) and a solute-binding protein (CysP).</text>
</comment>
<keyword evidence="4 9" id="KW-0812">Transmembrane</keyword>
<evidence type="ECO:0000256" key="4">
    <source>
        <dbReference type="ARBA" id="ARBA00022692"/>
    </source>
</evidence>
<organism evidence="11 12">
    <name type="scientific">Aeromonas caviae</name>
    <name type="common">Aeromonas punctata</name>
    <dbReference type="NCBI Taxonomy" id="648"/>
    <lineage>
        <taxon>Bacteria</taxon>
        <taxon>Pseudomonadati</taxon>
        <taxon>Pseudomonadota</taxon>
        <taxon>Gammaproteobacteria</taxon>
        <taxon>Aeromonadales</taxon>
        <taxon>Aeromonadaceae</taxon>
        <taxon>Aeromonas</taxon>
    </lineage>
</organism>
<reference evidence="11 12" key="1">
    <citation type="submission" date="2019-12" db="EMBL/GenBank/DDBJ databases">
        <title>complete genome sequences of Aeromonas caviae str. WP2-W18-ESBL-01 isolated from wastewater treatment plant effluent.</title>
        <authorList>
            <person name="Sekizuka T."/>
            <person name="Itokawa K."/>
            <person name="Yatsu K."/>
            <person name="Inamine Y."/>
            <person name="Kuroda M."/>
        </authorList>
    </citation>
    <scope>NUCLEOTIDE SEQUENCE [LARGE SCALE GENOMIC DNA]</scope>
    <source>
        <strain evidence="11 12">WP2-W18-ESBL-01</strain>
    </source>
</reference>
<dbReference type="AlphaFoldDB" id="A0A6S4T1F6"/>
<protein>
    <recommendedName>
        <fullName evidence="9">Sulfate transport system permease protein CysT</fullName>
    </recommendedName>
</protein>
<feature type="transmembrane region" description="Helical" evidence="9">
    <location>
        <begin position="126"/>
        <end position="146"/>
    </location>
</feature>
<dbReference type="InterPro" id="IPR011865">
    <property type="entry name" value="CysT_permease"/>
</dbReference>
<evidence type="ECO:0000313" key="12">
    <source>
        <dbReference type="Proteomes" id="UP000515756"/>
    </source>
</evidence>
<feature type="transmembrane region" description="Helical" evidence="9">
    <location>
        <begin position="210"/>
        <end position="228"/>
    </location>
</feature>
<evidence type="ECO:0000256" key="3">
    <source>
        <dbReference type="ARBA" id="ARBA00022448"/>
    </source>
</evidence>
<keyword evidence="3 9" id="KW-0813">Transport</keyword>
<dbReference type="NCBIfam" id="TIGR02139">
    <property type="entry name" value="permease_CysT"/>
    <property type="match status" value="1"/>
</dbReference>
<feature type="domain" description="ABC transmembrane type-1" evidence="10">
    <location>
        <begin position="82"/>
        <end position="285"/>
    </location>
</feature>
<evidence type="ECO:0000256" key="5">
    <source>
        <dbReference type="ARBA" id="ARBA00022989"/>
    </source>
</evidence>